<proteinExistence type="inferred from homology"/>
<dbReference type="Gene3D" id="3.30.559.10">
    <property type="entry name" value="Chloramphenicol acetyltransferase-like domain"/>
    <property type="match status" value="2"/>
</dbReference>
<dbReference type="InterPro" id="IPR042099">
    <property type="entry name" value="ANL_N_sf"/>
</dbReference>
<gene>
    <name evidence="6" type="primary">NRPS4</name>
    <name evidence="6" type="ORF">Daus18300_010798</name>
</gene>
<dbReference type="Gene3D" id="1.10.1200.10">
    <property type="entry name" value="ACP-like"/>
    <property type="match status" value="2"/>
</dbReference>
<dbReference type="InterPro" id="IPR001242">
    <property type="entry name" value="Condensation_dom"/>
</dbReference>
<evidence type="ECO:0000256" key="4">
    <source>
        <dbReference type="ARBA" id="ARBA00029454"/>
    </source>
</evidence>
<reference evidence="6 7" key="1">
    <citation type="journal article" date="2024" name="IMA Fungus">
        <title>IMA Genome - F19 : A genome assembly and annotation guide to empower mycologists, including annotated draft genome sequences of Ceratocystis pirilliformis, Diaporthe australafricana, Fusarium ophioides, Paecilomyces lecythidis, and Sporothrix stenoceras.</title>
        <authorList>
            <person name="Aylward J."/>
            <person name="Wilson A.M."/>
            <person name="Visagie C.M."/>
            <person name="Spraker J."/>
            <person name="Barnes I."/>
            <person name="Buitendag C."/>
            <person name="Ceriani C."/>
            <person name="Del Mar Angel L."/>
            <person name="du Plessis D."/>
            <person name="Fuchs T."/>
            <person name="Gasser K."/>
            <person name="Kramer D."/>
            <person name="Li W."/>
            <person name="Munsamy K."/>
            <person name="Piso A."/>
            <person name="Price J.L."/>
            <person name="Sonnekus B."/>
            <person name="Thomas C."/>
            <person name="van der Nest A."/>
            <person name="van Dijk A."/>
            <person name="van Heerden A."/>
            <person name="van Vuuren N."/>
            <person name="Yilmaz N."/>
            <person name="Duong T.A."/>
            <person name="van der Merwe N.A."/>
            <person name="Wingfield M.J."/>
            <person name="Wingfield B.D."/>
        </authorList>
    </citation>
    <scope>NUCLEOTIDE SEQUENCE [LARGE SCALE GENOMIC DNA]</scope>
    <source>
        <strain evidence="6 7">CMW 18300</strain>
    </source>
</reference>
<evidence type="ECO:0000256" key="1">
    <source>
        <dbReference type="ARBA" id="ARBA00022450"/>
    </source>
</evidence>
<dbReference type="InterPro" id="IPR045851">
    <property type="entry name" value="AMP-bd_C_sf"/>
</dbReference>
<dbReference type="Pfam" id="PF24895">
    <property type="entry name" value="SIDD_N"/>
    <property type="match status" value="1"/>
</dbReference>
<dbReference type="SUPFAM" id="SSF52777">
    <property type="entry name" value="CoA-dependent acyltransferases"/>
    <property type="match status" value="4"/>
</dbReference>
<dbReference type="Gene3D" id="3.30.559.30">
    <property type="entry name" value="Nonribosomal peptide synthetase, condensation domain"/>
    <property type="match status" value="2"/>
</dbReference>
<dbReference type="Pfam" id="PF00550">
    <property type="entry name" value="PP-binding"/>
    <property type="match status" value="2"/>
</dbReference>
<dbReference type="EMBL" id="JAWRVE010000123">
    <property type="protein sequence ID" value="KAL1856313.1"/>
    <property type="molecule type" value="Genomic_DNA"/>
</dbReference>
<dbReference type="Gene3D" id="3.30.300.30">
    <property type="match status" value="2"/>
</dbReference>
<dbReference type="PROSITE" id="PS50075">
    <property type="entry name" value="CARRIER"/>
    <property type="match status" value="2"/>
</dbReference>
<dbReference type="InterPro" id="IPR023213">
    <property type="entry name" value="CAT-like_dom_sf"/>
</dbReference>
<dbReference type="InterPro" id="IPR009081">
    <property type="entry name" value="PP-bd_ACP"/>
</dbReference>
<accession>A0ABR3W928</accession>
<dbReference type="SMART" id="SM00823">
    <property type="entry name" value="PKS_PP"/>
    <property type="match status" value="2"/>
</dbReference>
<dbReference type="PROSITE" id="PS00012">
    <property type="entry name" value="PHOSPHOPANTETHEINE"/>
    <property type="match status" value="1"/>
</dbReference>
<protein>
    <submittedName>
        <fullName evidence="6">NRPS protein</fullName>
    </submittedName>
</protein>
<evidence type="ECO:0000313" key="6">
    <source>
        <dbReference type="EMBL" id="KAL1856313.1"/>
    </source>
</evidence>
<dbReference type="SUPFAM" id="SSF47336">
    <property type="entry name" value="ACP-like"/>
    <property type="match status" value="2"/>
</dbReference>
<dbReference type="PROSITE" id="PS00455">
    <property type="entry name" value="AMP_BINDING"/>
    <property type="match status" value="1"/>
</dbReference>
<feature type="domain" description="Carrier" evidence="5">
    <location>
        <begin position="1576"/>
        <end position="1652"/>
    </location>
</feature>
<dbReference type="SUPFAM" id="SSF56801">
    <property type="entry name" value="Acetyl-CoA synthetase-like"/>
    <property type="match status" value="2"/>
</dbReference>
<organism evidence="6 7">
    <name type="scientific">Diaporthe australafricana</name>
    <dbReference type="NCBI Taxonomy" id="127596"/>
    <lineage>
        <taxon>Eukaryota</taxon>
        <taxon>Fungi</taxon>
        <taxon>Dikarya</taxon>
        <taxon>Ascomycota</taxon>
        <taxon>Pezizomycotina</taxon>
        <taxon>Sordariomycetes</taxon>
        <taxon>Sordariomycetidae</taxon>
        <taxon>Diaporthales</taxon>
        <taxon>Diaporthaceae</taxon>
        <taxon>Diaporthe</taxon>
    </lineage>
</organism>
<dbReference type="Gene3D" id="3.40.50.12780">
    <property type="entry name" value="N-terminal domain of ligase-like"/>
    <property type="match status" value="2"/>
</dbReference>
<feature type="domain" description="Carrier" evidence="5">
    <location>
        <begin position="768"/>
        <end position="844"/>
    </location>
</feature>
<comment type="caution">
    <text evidence="6">The sequence shown here is derived from an EMBL/GenBank/DDBJ whole genome shotgun (WGS) entry which is preliminary data.</text>
</comment>
<dbReference type="InterPro" id="IPR020806">
    <property type="entry name" value="PKS_PP-bd"/>
</dbReference>
<name>A0ABR3W928_9PEZI</name>
<dbReference type="Proteomes" id="UP001583177">
    <property type="component" value="Unassembled WGS sequence"/>
</dbReference>
<sequence>MGSVAVDEQGPTHAGGHGFKHYTIDGLLSPSETCLPTALRADVLLASWLIVLMRTREDRQASFEWAYDGWEDDTVHERVIRRLSTDEVLPDLNLQSSLGEFMQTVLRHHNPSVKDLCTPTSCPDYLLLSTGLLSQASNDVQDEDQIHLEVRLDDGRLAIRPAWYSDKVLPYTVTRHVDILVDIVEMSISNPDATVQDCMAPTKHDLDSIWRWCHKLPPTHDFCMQDMVSEQARRHPDKVAIDAWDGSLTYGEIERYATSLAGSLRESGVELHDFVPLCFEKSRWTIVAVLAVMKSGATIVMMDPSLPLGRLQNMAVQVSAKTIVSSRMQHELGTSILPEAAARFIVDQEALTHLSSDPNHQPLSTLPAVPPTALMYIIFTSGSTGTPKGVKISHRTYTSSAVPRAAAVGYSEESRVLDFASYAFDVSIDSMLLTLGSGGTLCIPSDADRLDDINGVMRRMRINYAGITPSVARILDDDVIGSLSALGLGGEASAPRDVNAWGRQTRIVIGYGPCECTIGCTVNSSAATGRDYISIGPGNGAAMWIVDPNDHEVLMPVGAVGELLVEGPIVGQGYLGDDEKSAAAFVHDPRWLVAGHKGYPGRRGRLYKTGDLGMYDPDGSGEILFAGRKDTQVKLRGQRVELGEIESQLRAGLPSDANVIAEVIVPQASGGQPTLVAFVSQLAKVNGVEELEAAQLPADLTRALSGINATIGKVLPRYMVPNAYIPVSYIPTLISGKIDRKRLRQFGSTVDLQKLDQGPAAKATRESRELNDLEKRLRHAWSLVLKVEEESIHPQDNFFALGGESLAGMRLVSVCRERGLDLSVTSTFAHPTLEEMAETVRIYDVDIHTETPPFSLISQPVESACLEASQACGTEPAAVEDIYPCTPTQESLITFSLKSAEPYVAQRVACIPSDLTIDALKQAWEAVVAANPILRTRVAQLQDPGLQQVVLKQGIQWRHAADLAQYLEADRNERMDLGQSLARYAIVDESVSTGKRYMVWTVHHVQYDGWSEPLILDMVATALKTGSATTNFQPKARMNDFARWVRDADQAATQDFWRRELHGAAGPQFPATPSRDYLPTPNGTAERHITLPPAATEGLPFTIATLIRGAWALVAARHAGSDDVVFGETLTGRDVALRGVEDILGPLNATVPMRIRVDRSAPARVYLRSVQQAVSARAPHQHMGMQYIRRVSTDAQHACEAPTGLVVQPEPELAGGELGFELGDPVREALHFNPYPLMLAFGLRKGGFRVCASFDQGLVSVAQMGRVLAQVEAACVQLVDDLDGRVGEVSCLPDEELETIWRWNEAAPLAVDEATGVLRAQAGVRPGSAYPRAAVPWVCDPRNPSQLSPIGCPGELWLETAVPADETVESPAWLVAGCSEFLGRAGKVQPTGDIVELRPDGSLVFVGRKDDIMPVSGHAVNVADLEAHCARLLPASSRAAAAVFQPVHDGDEKADDQDLVIFVEQQPLDESSVELMFMRHDISCDESDPESFRTTLLSEIPVSLAVALKKLDKFIRDDLPSSLVPSTYVVVDKLPLNNGHVDRALLKQLASMIPRHVLQQLRDGFKKAWEASLGQASLSVSEDILRSAWAKLLAMRPEQIDVDDNFFRLGGDSVLAMKLVSGLRAQGHALSVADVFQHMRLGDAAKVLRVNSASTGKAAPPYKPFSTLGLADVGGFLADVVRPRLAFPDCSIKDAAPVTDSQALDITGTVQVPRTSVQYTMLHFDQGIDQERLFCACQDLVDTHDILRMVFIEHESTFYQVVVDKVAAPLITRQADEDIDQLVNKICTEDIESDISLGSWFLQFFHVTGKDSRQCLVIRLSHAMYDGMSLPRLLEDLETLYTGGKVADFTPFPRYMARITDHTLQTKALSYWRDLLRGSSLSVLEGQSTTEPDNNARGLFREETAIEDYQPPAEITTANLLTAAWALVLARRSLRLRLGAGGSSKEGADVTFGGVTSGRGIDMAGVEDVAGPCYQLTPIRVPFGAAWTAGDLMRFVQRQSGESAAHDFVGFERIARECCTQWLEESSSSSDSSTQAPGFFDSIVHHQDWDDSDDMPFAGSAARLEILQPHGDAARPLKAVSFVRGGHLRVGVVGSDGDAVFVGEVLGELVAAVQELASSSGGQLMLG</sequence>
<dbReference type="Pfam" id="PF00668">
    <property type="entry name" value="Condensation"/>
    <property type="match status" value="2"/>
</dbReference>
<dbReference type="InterPro" id="IPR006162">
    <property type="entry name" value="Ppantetheine_attach_site"/>
</dbReference>
<keyword evidence="2" id="KW-0597">Phosphoprotein</keyword>
<keyword evidence="1" id="KW-0596">Phosphopantetheine</keyword>
<dbReference type="InterPro" id="IPR056896">
    <property type="entry name" value="SIDD_N"/>
</dbReference>
<keyword evidence="3" id="KW-0436">Ligase</keyword>
<dbReference type="Pfam" id="PF00501">
    <property type="entry name" value="AMP-binding"/>
    <property type="match status" value="1"/>
</dbReference>
<dbReference type="CDD" id="cd05918">
    <property type="entry name" value="A_NRPS_SidN3_like"/>
    <property type="match status" value="1"/>
</dbReference>
<evidence type="ECO:0000256" key="3">
    <source>
        <dbReference type="ARBA" id="ARBA00022598"/>
    </source>
</evidence>
<dbReference type="InterPro" id="IPR010071">
    <property type="entry name" value="AA_adenyl_dom"/>
</dbReference>
<dbReference type="PANTHER" id="PTHR45527:SF3">
    <property type="entry name" value="SIDEROPHORE SYNTHETASE (EUROFUNG)"/>
    <property type="match status" value="1"/>
</dbReference>
<dbReference type="InterPro" id="IPR020845">
    <property type="entry name" value="AMP-binding_CS"/>
</dbReference>
<dbReference type="NCBIfam" id="TIGR01733">
    <property type="entry name" value="AA-adenyl-dom"/>
    <property type="match status" value="1"/>
</dbReference>
<keyword evidence="7" id="KW-1185">Reference proteome</keyword>
<dbReference type="InterPro" id="IPR000873">
    <property type="entry name" value="AMP-dep_synth/lig_dom"/>
</dbReference>
<evidence type="ECO:0000259" key="5">
    <source>
        <dbReference type="PROSITE" id="PS50075"/>
    </source>
</evidence>
<dbReference type="InterPro" id="IPR036736">
    <property type="entry name" value="ACP-like_sf"/>
</dbReference>
<evidence type="ECO:0000313" key="7">
    <source>
        <dbReference type="Proteomes" id="UP001583177"/>
    </source>
</evidence>
<dbReference type="CDD" id="cd19545">
    <property type="entry name" value="FUM14_C_NRPS-like"/>
    <property type="match status" value="1"/>
</dbReference>
<comment type="similarity">
    <text evidence="4">Belongs to the NRP synthetase family.</text>
</comment>
<dbReference type="PANTHER" id="PTHR45527">
    <property type="entry name" value="NONRIBOSOMAL PEPTIDE SYNTHETASE"/>
    <property type="match status" value="1"/>
</dbReference>
<evidence type="ECO:0000256" key="2">
    <source>
        <dbReference type="ARBA" id="ARBA00022553"/>
    </source>
</evidence>